<feature type="compositionally biased region" description="Polar residues" evidence="1">
    <location>
        <begin position="82"/>
        <end position="104"/>
    </location>
</feature>
<accession>A0A1D8TQ71</accession>
<proteinExistence type="predicted"/>
<organism evidence="4 5">
    <name type="scientific">Moorena producens PAL-8-15-08-1</name>
    <dbReference type="NCBI Taxonomy" id="1458985"/>
    <lineage>
        <taxon>Bacteria</taxon>
        <taxon>Bacillati</taxon>
        <taxon>Cyanobacteriota</taxon>
        <taxon>Cyanophyceae</taxon>
        <taxon>Coleofasciculales</taxon>
        <taxon>Coleofasciculaceae</taxon>
        <taxon>Moorena</taxon>
    </lineage>
</organism>
<sequence length="412" mass="44160">MKKSVLWSIALFSIALSVPLVLAKSLSPGSELETSSSRSSPPNSPDQVSPESDGLSNQEDTTTSELTSTATTPTPSQSPTSKDQNSTVSKSTPSPTLAQTKATEASTSSKQDTKQSTATTKDKSQDKSQDKSDKSTKTESSNHNNQPPSQSEGATKNQQPAPKPLNDAPILEMRVAVANGVKSLVVATSTPGELLDARGQPLGKLTANQGSNVKPLGDYIQIGSYKTPAGIWVKPTNGGYVLVGNRWYRGDLLLISKGDSILAVNYVDLELYLTSVVGAEVYPSWPMAALKAQAIAARSYALVHAIRPASKFYDLGNTQRWQVYKGIKYEWNTTAQAVQETRGIFLSYKGGVVESLYAASDHIVKNVFGGQGMSQTGARDLAKQGYTYQEILGNYYPGTSLAWIDTVEADYD</sequence>
<dbReference type="GO" id="GO:0030435">
    <property type="term" value="P:sporulation resulting in formation of a cellular spore"/>
    <property type="evidence" value="ECO:0007669"/>
    <property type="project" value="InterPro"/>
</dbReference>
<evidence type="ECO:0000256" key="1">
    <source>
        <dbReference type="SAM" id="MobiDB-lite"/>
    </source>
</evidence>
<protein>
    <submittedName>
        <fullName evidence="4">SpoIID/LytB domain-containing protein</fullName>
    </submittedName>
</protein>
<dbReference type="InterPro" id="IPR051922">
    <property type="entry name" value="Bact_Sporulation_Assoc"/>
</dbReference>
<feature type="compositionally biased region" description="Low complexity" evidence="1">
    <location>
        <begin position="26"/>
        <end position="41"/>
    </location>
</feature>
<dbReference type="PANTHER" id="PTHR30032:SF4">
    <property type="entry name" value="AMIDASE ENHANCER"/>
    <property type="match status" value="1"/>
</dbReference>
<feature type="compositionally biased region" description="Low complexity" evidence="1">
    <location>
        <begin position="138"/>
        <end position="151"/>
    </location>
</feature>
<gene>
    <name evidence="4" type="ORF">BJP34_08850</name>
</gene>
<dbReference type="Proteomes" id="UP000177870">
    <property type="component" value="Chromosome"/>
</dbReference>
<dbReference type="AlphaFoldDB" id="A0A1D8TQ71"/>
<dbReference type="NCBIfam" id="TIGR02669">
    <property type="entry name" value="SpoIID_LytB"/>
    <property type="match status" value="1"/>
</dbReference>
<feature type="chain" id="PRO_5009438786" evidence="2">
    <location>
        <begin position="24"/>
        <end position="412"/>
    </location>
</feature>
<dbReference type="KEGG" id="mpro:BJP34_08850"/>
<feature type="signal peptide" evidence="2">
    <location>
        <begin position="1"/>
        <end position="23"/>
    </location>
</feature>
<feature type="compositionally biased region" description="Basic and acidic residues" evidence="1">
    <location>
        <begin position="120"/>
        <end position="137"/>
    </location>
</feature>
<dbReference type="InterPro" id="IPR013486">
    <property type="entry name" value="SpoIID/LytB"/>
</dbReference>
<dbReference type="Pfam" id="PF08486">
    <property type="entry name" value="SpoIID"/>
    <property type="match status" value="1"/>
</dbReference>
<dbReference type="STRING" id="1458985.BJP34_08850"/>
<evidence type="ECO:0000313" key="5">
    <source>
        <dbReference type="Proteomes" id="UP000177870"/>
    </source>
</evidence>
<name>A0A1D8TQ71_9CYAN</name>
<feature type="region of interest" description="Disordered" evidence="1">
    <location>
        <begin position="26"/>
        <end position="166"/>
    </location>
</feature>
<evidence type="ECO:0000313" key="4">
    <source>
        <dbReference type="EMBL" id="AOW99545.1"/>
    </source>
</evidence>
<dbReference type="PANTHER" id="PTHR30032">
    <property type="entry name" value="N-ACETYLMURAMOYL-L-ALANINE AMIDASE-RELATED"/>
    <property type="match status" value="1"/>
</dbReference>
<feature type="domain" description="Sporulation stage II protein D amidase enhancer LytB N-terminal" evidence="3">
    <location>
        <begin position="259"/>
        <end position="348"/>
    </location>
</feature>
<dbReference type="RefSeq" id="WP_070392027.1">
    <property type="nucleotide sequence ID" value="NZ_CP017599.1"/>
</dbReference>
<reference evidence="5" key="1">
    <citation type="submission" date="2016-10" db="EMBL/GenBank/DDBJ databases">
        <title>Comparative genomics uncovers the prolific and rare metabolic potential of the cyanobacterial genus Moorea.</title>
        <authorList>
            <person name="Leao T."/>
            <person name="Castelao G."/>
            <person name="Korobeynikov A."/>
            <person name="Monroe E.A."/>
            <person name="Podell S."/>
            <person name="Glukhov E."/>
            <person name="Allen E."/>
            <person name="Gerwick W.H."/>
            <person name="Gerwick L."/>
        </authorList>
    </citation>
    <scope>NUCLEOTIDE SEQUENCE [LARGE SCALE GENOMIC DNA]</scope>
    <source>
        <strain evidence="5">PAL-8-15-08-1</strain>
    </source>
</reference>
<evidence type="ECO:0000259" key="3">
    <source>
        <dbReference type="Pfam" id="PF08486"/>
    </source>
</evidence>
<dbReference type="InterPro" id="IPR013693">
    <property type="entry name" value="SpoIID/LytB_N"/>
</dbReference>
<feature type="compositionally biased region" description="Polar residues" evidence="1">
    <location>
        <begin position="46"/>
        <end position="60"/>
    </location>
</feature>
<dbReference type="OrthoDB" id="501259at2"/>
<feature type="compositionally biased region" description="Low complexity" evidence="1">
    <location>
        <begin position="61"/>
        <end position="81"/>
    </location>
</feature>
<dbReference type="EMBL" id="CP017599">
    <property type="protein sequence ID" value="AOW99545.1"/>
    <property type="molecule type" value="Genomic_DNA"/>
</dbReference>
<evidence type="ECO:0000256" key="2">
    <source>
        <dbReference type="SAM" id="SignalP"/>
    </source>
</evidence>
<keyword evidence="2" id="KW-0732">Signal</keyword>
<feature type="compositionally biased region" description="Low complexity" evidence="1">
    <location>
        <begin position="105"/>
        <end position="119"/>
    </location>
</feature>
<dbReference type="GO" id="GO:0030288">
    <property type="term" value="C:outer membrane-bounded periplasmic space"/>
    <property type="evidence" value="ECO:0007669"/>
    <property type="project" value="TreeGrafter"/>
</dbReference>